<dbReference type="Pfam" id="PF00127">
    <property type="entry name" value="Copper-bind"/>
    <property type="match status" value="1"/>
</dbReference>
<dbReference type="PROSITE" id="PS51318">
    <property type="entry name" value="TAT"/>
    <property type="match status" value="1"/>
</dbReference>
<dbReference type="PATRIC" id="fig|1132509.6.peg.2405"/>
<evidence type="ECO:0000259" key="5">
    <source>
        <dbReference type="Pfam" id="PF07995"/>
    </source>
</evidence>
<keyword evidence="2" id="KW-0186">Copper</keyword>
<feature type="compositionally biased region" description="Low complexity" evidence="3">
    <location>
        <begin position="672"/>
        <end position="683"/>
    </location>
</feature>
<keyword evidence="1" id="KW-0479">Metal-binding</keyword>
<dbReference type="InterPro" id="IPR011041">
    <property type="entry name" value="Quinoprot_gluc/sorb_DH_b-prop"/>
</dbReference>
<reference evidence="6 7" key="1">
    <citation type="journal article" date="2014" name="PLoS Genet.">
        <title>Phylogenetically driven sequencing of extremely halophilic archaea reveals strategies for static and dynamic osmo-response.</title>
        <authorList>
            <person name="Becker E.A."/>
            <person name="Seitzer P.M."/>
            <person name="Tritt A."/>
            <person name="Larsen D."/>
            <person name="Krusor M."/>
            <person name="Yao A.I."/>
            <person name="Wu D."/>
            <person name="Madern D."/>
            <person name="Eisen J.A."/>
            <person name="Darling A.E."/>
            <person name="Facciotti M.T."/>
        </authorList>
    </citation>
    <scope>NUCLEOTIDE SEQUENCE [LARGE SCALE GENOMIC DNA]</scope>
    <source>
        <strain evidence="6 7">100A6</strain>
    </source>
</reference>
<feature type="domain" description="Blue (type 1) copper" evidence="4">
    <location>
        <begin position="72"/>
        <end position="143"/>
    </location>
</feature>
<dbReference type="eggNOG" id="arCOG02921">
    <property type="taxonomic scope" value="Archaea"/>
</dbReference>
<sequence length="703" mass="73189">MTRGNTNDRDDGVWLSRRRLLGATGALAGAGYLASAGGRAQTTSTIELGGEIAGWQGRAPEAIADETNPTLRLEAGQEYRIAWTNLDGFGHNIALLDDDGGVLERTSVMSEEGESQRLTFTAREAMAEYVCEPHEGSMRGSISFGNGTATETTTETDGEPVVPEGPTVALDRIAGGFEVPTAFAAPPGDGRRFVVDLPGQIYVHTDDGLREEPFLDVGDRLAELTAERGLLGIAFHPDFGTNRRFFLRYSAPLADDAPDEFSHTEVLAEFTMDEDGEQADPDSERVLLAIDEPTPYHNGGAITFGPDGYLYASYGDGGSPRDMGPGHAEDWYDANGGGNGQDVTENLLGSVLRLDVDSRDGEKAYGIPENNPLVGEEGLDEHYAWGFRNPWRMGFSDGELYVADVGQSRYEEVDRVVKGGNYGWNVREGTHCFGTENVSDVPEECPDSTPPDVRGGEPLRDPVVEYPHQRDGEFVGISVVGGYLYENDAIPELQGKYVFGDYSRKGNPRGSLFAAIPTEDGQWDFSELQVEGAEGGAVEGYLIAIGRDETGELYALTSAGDLGGAVHRITAAGGEAASGTTAGARNATAATESATTATGSAPTGSPTAGTASTTASTTGPGTTDAPTDGRTSAATGTSRTATGGGTGTGATASSPRTDASGGDANGSGGNATGDTTATDGPGFGVLAALAGVAGLAARRLGRD</sequence>
<name>M0M1B5_9EURY</name>
<protein>
    <submittedName>
        <fullName evidence="6">Blue copper domain protein</fullName>
    </submittedName>
</protein>
<accession>M0M1B5</accession>
<dbReference type="eggNOG" id="arCOG02796">
    <property type="taxonomic scope" value="Archaea"/>
</dbReference>
<keyword evidence="7" id="KW-1185">Reference proteome</keyword>
<dbReference type="InterPro" id="IPR012938">
    <property type="entry name" value="Glc/Sorbosone_DH"/>
</dbReference>
<dbReference type="InterPro" id="IPR006311">
    <property type="entry name" value="TAT_signal"/>
</dbReference>
<dbReference type="OrthoDB" id="6744at2157"/>
<feature type="region of interest" description="Disordered" evidence="3">
    <location>
        <begin position="437"/>
        <end position="458"/>
    </location>
</feature>
<dbReference type="InterPro" id="IPR011042">
    <property type="entry name" value="6-blade_b-propeller_TolB-like"/>
</dbReference>
<feature type="compositionally biased region" description="Low complexity" evidence="3">
    <location>
        <begin position="576"/>
        <end position="641"/>
    </location>
</feature>
<dbReference type="PANTHER" id="PTHR19328">
    <property type="entry name" value="HEDGEHOG-INTERACTING PROTEIN"/>
    <property type="match status" value="1"/>
</dbReference>
<organism evidence="6 7">
    <name type="scientific">Halococcus hamelinensis 100A6</name>
    <dbReference type="NCBI Taxonomy" id="1132509"/>
    <lineage>
        <taxon>Archaea</taxon>
        <taxon>Methanobacteriati</taxon>
        <taxon>Methanobacteriota</taxon>
        <taxon>Stenosarchaea group</taxon>
        <taxon>Halobacteria</taxon>
        <taxon>Halobacteriales</taxon>
        <taxon>Halococcaceae</taxon>
        <taxon>Halococcus</taxon>
    </lineage>
</organism>
<gene>
    <name evidence="6" type="ORF">C447_10645</name>
</gene>
<dbReference type="PANTHER" id="PTHR19328:SF75">
    <property type="entry name" value="ALDOSE SUGAR DEHYDROGENASE YLII"/>
    <property type="match status" value="1"/>
</dbReference>
<comment type="caution">
    <text evidence="6">The sequence shown here is derived from an EMBL/GenBank/DDBJ whole genome shotgun (WGS) entry which is preliminary data.</text>
</comment>
<dbReference type="RefSeq" id="WP_007693682.1">
    <property type="nucleotide sequence ID" value="NZ_AOMB01000031.1"/>
</dbReference>
<dbReference type="Gene3D" id="2.120.10.30">
    <property type="entry name" value="TolB, C-terminal domain"/>
    <property type="match status" value="1"/>
</dbReference>
<dbReference type="SUPFAM" id="SSF50952">
    <property type="entry name" value="Soluble quinoprotein glucose dehydrogenase"/>
    <property type="match status" value="1"/>
</dbReference>
<proteinExistence type="predicted"/>
<dbReference type="InterPro" id="IPR008972">
    <property type="entry name" value="Cupredoxin"/>
</dbReference>
<evidence type="ECO:0000313" key="6">
    <source>
        <dbReference type="EMBL" id="EMA38180.1"/>
    </source>
</evidence>
<evidence type="ECO:0000313" key="7">
    <source>
        <dbReference type="Proteomes" id="UP000011566"/>
    </source>
</evidence>
<evidence type="ECO:0000256" key="2">
    <source>
        <dbReference type="ARBA" id="ARBA00023008"/>
    </source>
</evidence>
<dbReference type="Proteomes" id="UP000011566">
    <property type="component" value="Unassembled WGS sequence"/>
</dbReference>
<dbReference type="AlphaFoldDB" id="M0M1B5"/>
<dbReference type="InterPro" id="IPR000923">
    <property type="entry name" value="BlueCu_1"/>
</dbReference>
<dbReference type="GO" id="GO:0005507">
    <property type="term" value="F:copper ion binding"/>
    <property type="evidence" value="ECO:0007669"/>
    <property type="project" value="InterPro"/>
</dbReference>
<dbReference type="SUPFAM" id="SSF49503">
    <property type="entry name" value="Cupredoxins"/>
    <property type="match status" value="1"/>
</dbReference>
<evidence type="ECO:0000256" key="3">
    <source>
        <dbReference type="SAM" id="MobiDB-lite"/>
    </source>
</evidence>
<dbReference type="Pfam" id="PF07995">
    <property type="entry name" value="GSDH"/>
    <property type="match status" value="1"/>
</dbReference>
<feature type="compositionally biased region" description="Low complexity" evidence="3">
    <location>
        <begin position="649"/>
        <end position="662"/>
    </location>
</feature>
<feature type="region of interest" description="Disordered" evidence="3">
    <location>
        <begin position="576"/>
        <end position="683"/>
    </location>
</feature>
<dbReference type="GO" id="GO:0009055">
    <property type="term" value="F:electron transfer activity"/>
    <property type="evidence" value="ECO:0007669"/>
    <property type="project" value="InterPro"/>
</dbReference>
<evidence type="ECO:0000256" key="1">
    <source>
        <dbReference type="ARBA" id="ARBA00022723"/>
    </source>
</evidence>
<dbReference type="Gene3D" id="2.60.40.420">
    <property type="entry name" value="Cupredoxins - blue copper proteins"/>
    <property type="match status" value="1"/>
</dbReference>
<feature type="domain" description="Glucose/Sorbosone dehydrogenase" evidence="5">
    <location>
        <begin position="179"/>
        <end position="498"/>
    </location>
</feature>
<evidence type="ECO:0000259" key="4">
    <source>
        <dbReference type="Pfam" id="PF00127"/>
    </source>
</evidence>
<dbReference type="EMBL" id="AOMB01000031">
    <property type="protein sequence ID" value="EMA38180.1"/>
    <property type="molecule type" value="Genomic_DNA"/>
</dbReference>